<accession>A0AAX4NFL6</accession>
<dbReference type="SUPFAM" id="SSF109728">
    <property type="entry name" value="Hypothetical protein AF0491, middle domain"/>
    <property type="match status" value="1"/>
</dbReference>
<evidence type="ECO:0000259" key="2">
    <source>
        <dbReference type="Pfam" id="PF01172"/>
    </source>
</evidence>
<dbReference type="AlphaFoldDB" id="A0AAX4NFL6"/>
<name>A0AAX4NFL6_9ARCH</name>
<dbReference type="InterPro" id="IPR035647">
    <property type="entry name" value="EFG_III/V"/>
</dbReference>
<reference evidence="5 6" key="1">
    <citation type="submission" date="2023-09" db="EMBL/GenBank/DDBJ databases">
        <authorList>
            <person name="Golyshina O.V."/>
            <person name="Lunev E.A."/>
            <person name="Bargiela R."/>
            <person name="Gaines M.C."/>
            <person name="Daum B."/>
            <person name="Bale N.J."/>
            <person name="Koenen M."/>
            <person name="Sinninghe Damst J.S."/>
            <person name="Yakimov M."/>
            <person name="Golyshin P.N."/>
        </authorList>
    </citation>
    <scope>NUCLEOTIDE SEQUENCE [LARGE SCALE GENOMIC DNA]</scope>
    <source>
        <strain evidence="5 6">M1</strain>
    </source>
</reference>
<dbReference type="Pfam" id="PF09377">
    <property type="entry name" value="SBDS_domain_II"/>
    <property type="match status" value="1"/>
</dbReference>
<dbReference type="SUPFAM" id="SSF54980">
    <property type="entry name" value="EF-G C-terminal domain-like"/>
    <property type="match status" value="1"/>
</dbReference>
<dbReference type="InterPro" id="IPR046928">
    <property type="entry name" value="SDO1/SBDS_C"/>
</dbReference>
<gene>
    <name evidence="5" type="ORF">OXIME_000031</name>
</gene>
<dbReference type="Gene3D" id="1.10.10.900">
    <property type="entry name" value="SBDS protein C-terminal domain, subdomain 1"/>
    <property type="match status" value="1"/>
</dbReference>
<dbReference type="Pfam" id="PF20268">
    <property type="entry name" value="SBDS_C"/>
    <property type="match status" value="1"/>
</dbReference>
<organism evidence="5 6">
    <name type="scientific">Oxyplasma meridianum</name>
    <dbReference type="NCBI Taxonomy" id="3073602"/>
    <lineage>
        <taxon>Archaea</taxon>
        <taxon>Methanobacteriati</taxon>
        <taxon>Thermoplasmatota</taxon>
        <taxon>Thermoplasmata</taxon>
        <taxon>Thermoplasmatales</taxon>
        <taxon>Thermoplasmataceae</taxon>
        <taxon>Oxyplasma</taxon>
    </lineage>
</organism>
<dbReference type="InterPro" id="IPR019783">
    <property type="entry name" value="SDO1/SBDS_N"/>
</dbReference>
<dbReference type="InterPro" id="IPR036786">
    <property type="entry name" value="Ribosome_mat_SBDS_N_sf"/>
</dbReference>
<evidence type="ECO:0000313" key="5">
    <source>
        <dbReference type="EMBL" id="WYX99499.1"/>
    </source>
</evidence>
<dbReference type="InterPro" id="IPR039100">
    <property type="entry name" value="Sdo1/SBDS-like"/>
</dbReference>
<dbReference type="Gene3D" id="3.30.1250.10">
    <property type="entry name" value="Ribosome maturation protein SBDS, N-terminal domain"/>
    <property type="match status" value="1"/>
</dbReference>
<dbReference type="InterPro" id="IPR037188">
    <property type="entry name" value="Sdo1/SBDS_central_sf"/>
</dbReference>
<evidence type="ECO:0000259" key="4">
    <source>
        <dbReference type="Pfam" id="PF20268"/>
    </source>
</evidence>
<dbReference type="InterPro" id="IPR018978">
    <property type="entry name" value="SDO1/SBDS_central"/>
</dbReference>
<dbReference type="InterPro" id="IPR002140">
    <property type="entry name" value="Sdo1/SBDS"/>
</dbReference>
<dbReference type="KEGG" id="omr:OXIME_000031"/>
<dbReference type="SUPFAM" id="SSF89895">
    <property type="entry name" value="FYSH domain"/>
    <property type="match status" value="1"/>
</dbReference>
<dbReference type="Gene3D" id="3.30.70.240">
    <property type="match status" value="1"/>
</dbReference>
<feature type="domain" description="Ribosome maturation protein SDO1/SBDS central" evidence="3">
    <location>
        <begin position="100"/>
        <end position="161"/>
    </location>
</feature>
<dbReference type="PANTHER" id="PTHR10927:SF4">
    <property type="entry name" value="RIBOSOME MATURATION PROTEIN SDO1 HOMOLOG"/>
    <property type="match status" value="1"/>
</dbReference>
<proteinExistence type="inferred from homology"/>
<dbReference type="Proteomes" id="UP001451606">
    <property type="component" value="Chromosome"/>
</dbReference>
<dbReference type="GeneID" id="95966755"/>
<dbReference type="Pfam" id="PF01172">
    <property type="entry name" value="SBDS_N"/>
    <property type="match status" value="1"/>
</dbReference>
<evidence type="ECO:0000256" key="1">
    <source>
        <dbReference type="ARBA" id="ARBA00007433"/>
    </source>
</evidence>
<dbReference type="RefSeq" id="WP_393971473.1">
    <property type="nucleotide sequence ID" value="NZ_CP133772.1"/>
</dbReference>
<dbReference type="PANTHER" id="PTHR10927">
    <property type="entry name" value="RIBOSOME MATURATION PROTEIN SBDS"/>
    <property type="match status" value="1"/>
</dbReference>
<keyword evidence="6" id="KW-1185">Reference proteome</keyword>
<evidence type="ECO:0000259" key="3">
    <source>
        <dbReference type="Pfam" id="PF09377"/>
    </source>
</evidence>
<feature type="domain" description="Ribosome maturation protein SDO1/SBDS C-terminal" evidence="4">
    <location>
        <begin position="164"/>
        <end position="230"/>
    </location>
</feature>
<protein>
    <submittedName>
        <fullName evidence="5">Ribosome assembly factor SBDS</fullName>
    </submittedName>
</protein>
<feature type="domain" description="Ribosome maturation protein SDO1/SBDS N-terminal" evidence="2">
    <location>
        <begin position="8"/>
        <end position="91"/>
    </location>
</feature>
<dbReference type="NCBIfam" id="TIGR00291">
    <property type="entry name" value="RNA_SBDS"/>
    <property type="match status" value="1"/>
</dbReference>
<evidence type="ECO:0000313" key="6">
    <source>
        <dbReference type="Proteomes" id="UP001451606"/>
    </source>
</evidence>
<sequence>MVKLEDSIVARFESHGHKFEILVDPDATDRIKEGKVDLETDLALDEIFKDANKGEKAGEETLKEVFKTTDVAQIAIEIVRRGQIQLTTEQRHAMLEKKRKQIIDIISRESINPQTNAPHPPARISQAIDEAKIHIDPFKSAGDQIQAVLKGIRVLIPIRFEKTKIAIKLTGDAYGKVYGDIVRTGYLIKEEWGKDGSWVGVIEVPSGIQGDIISSLTRKAKDNIEVKIMKGK</sequence>
<dbReference type="GO" id="GO:0042256">
    <property type="term" value="P:cytosolic ribosome assembly"/>
    <property type="evidence" value="ECO:0007669"/>
    <property type="project" value="InterPro"/>
</dbReference>
<comment type="similarity">
    <text evidence="1">Belongs to the SDO1/SBDS family.</text>
</comment>
<dbReference type="EMBL" id="CP133772">
    <property type="protein sequence ID" value="WYX99499.1"/>
    <property type="molecule type" value="Genomic_DNA"/>
</dbReference>